<dbReference type="EMBL" id="MHNY01000019">
    <property type="protein sequence ID" value="OGZ56165.1"/>
    <property type="molecule type" value="Genomic_DNA"/>
</dbReference>
<organism evidence="1 2">
    <name type="scientific">Candidatus Ryanbacteria bacterium RIFCSPLOWO2_02_FULL_45_11c</name>
    <dbReference type="NCBI Taxonomy" id="1802128"/>
    <lineage>
        <taxon>Bacteria</taxon>
        <taxon>Candidatus Ryaniibacteriota</taxon>
    </lineage>
</organism>
<evidence type="ECO:0000313" key="1">
    <source>
        <dbReference type="EMBL" id="OGZ56165.1"/>
    </source>
</evidence>
<dbReference type="STRING" id="1802128.A3H64_00365"/>
<proteinExistence type="predicted"/>
<evidence type="ECO:0008006" key="3">
    <source>
        <dbReference type="Google" id="ProtNLM"/>
    </source>
</evidence>
<dbReference type="Proteomes" id="UP000178186">
    <property type="component" value="Unassembled WGS sequence"/>
</dbReference>
<gene>
    <name evidence="1" type="ORF">A3H64_00365</name>
</gene>
<dbReference type="AlphaFoldDB" id="A0A1G2H108"/>
<name>A0A1G2H108_9BACT</name>
<evidence type="ECO:0000313" key="2">
    <source>
        <dbReference type="Proteomes" id="UP000178186"/>
    </source>
</evidence>
<comment type="caution">
    <text evidence="1">The sequence shown here is derived from an EMBL/GenBank/DDBJ whole genome shotgun (WGS) entry which is preliminary data.</text>
</comment>
<reference evidence="1 2" key="1">
    <citation type="journal article" date="2016" name="Nat. Commun.">
        <title>Thousands of microbial genomes shed light on interconnected biogeochemical processes in an aquifer system.</title>
        <authorList>
            <person name="Anantharaman K."/>
            <person name="Brown C.T."/>
            <person name="Hug L.A."/>
            <person name="Sharon I."/>
            <person name="Castelle C.J."/>
            <person name="Probst A.J."/>
            <person name="Thomas B.C."/>
            <person name="Singh A."/>
            <person name="Wilkins M.J."/>
            <person name="Karaoz U."/>
            <person name="Brodie E.L."/>
            <person name="Williams K.H."/>
            <person name="Hubbard S.S."/>
            <person name="Banfield J.F."/>
        </authorList>
    </citation>
    <scope>NUCLEOTIDE SEQUENCE [LARGE SCALE GENOMIC DNA]</scope>
</reference>
<accession>A0A1G2H108</accession>
<protein>
    <recommendedName>
        <fullName evidence="3">NTP pyrophosphohydrolase MazG putative catalytic core domain-containing protein</fullName>
    </recommendedName>
</protein>
<sequence length="108" mass="12234">MNGDIDRLIQFVAKHFIFDNKTYPELANASDEKRLFFAIRHSALHLAKTSGKIATVVEAVDHGKEIDMAQLKIDIPKALITVLRLVEVIGMSEDDIIRAIEKKYNDKI</sequence>